<evidence type="ECO:0000256" key="11">
    <source>
        <dbReference type="PIRSR" id="PIRSR601929-1"/>
    </source>
</evidence>
<keyword evidence="7 11" id="KW-0479">Metal-binding</keyword>
<dbReference type="GO" id="GO:0030145">
    <property type="term" value="F:manganese ion binding"/>
    <property type="evidence" value="ECO:0007669"/>
    <property type="project" value="UniProtKB-UniRule"/>
</dbReference>
<evidence type="ECO:0000256" key="10">
    <source>
        <dbReference type="ARBA" id="ARBA00023211"/>
    </source>
</evidence>
<feature type="binding site" evidence="12">
    <location>
        <position position="144"/>
    </location>
    <ligand>
        <name>Mn(2+)</name>
        <dbReference type="ChEBI" id="CHEBI:29035"/>
    </ligand>
</feature>
<feature type="chain" id="PRO_5043092142" description="Germin-like protein" evidence="13">
    <location>
        <begin position="27"/>
        <end position="205"/>
    </location>
</feature>
<evidence type="ECO:0000256" key="8">
    <source>
        <dbReference type="ARBA" id="ARBA00022729"/>
    </source>
</evidence>
<proteinExistence type="inferred from homology"/>
<comment type="function">
    <text evidence="1">May play a role in plant defense. Probably has no oxalate oxidase activity even if the active site is conserved.</text>
</comment>
<feature type="binding site" evidence="12">
    <location>
        <position position="105"/>
    </location>
    <ligand>
        <name>Mn(2+)</name>
        <dbReference type="ChEBI" id="CHEBI:29035"/>
    </ligand>
</feature>
<dbReference type="SUPFAM" id="SSF51182">
    <property type="entry name" value="RmlC-like cupins"/>
    <property type="match status" value="1"/>
</dbReference>
<evidence type="ECO:0000256" key="2">
    <source>
        <dbReference type="ARBA" id="ARBA00004271"/>
    </source>
</evidence>
<comment type="subunit">
    <text evidence="4">Oligomer (believed to be a pentamer but probably hexamer).</text>
</comment>
<feature type="binding site" evidence="11">
    <location>
        <position position="105"/>
    </location>
    <ligand>
        <name>oxalate</name>
        <dbReference type="ChEBI" id="CHEBI:30623"/>
    </ligand>
</feature>
<gene>
    <name evidence="15" type="ORF">Sradi_6236000</name>
</gene>
<dbReference type="InterPro" id="IPR001929">
    <property type="entry name" value="Germin"/>
</dbReference>
<evidence type="ECO:0000256" key="9">
    <source>
        <dbReference type="ARBA" id="ARBA00023180"/>
    </source>
</evidence>
<dbReference type="InterPro" id="IPR014710">
    <property type="entry name" value="RmlC-like_jellyroll"/>
</dbReference>
<keyword evidence="9" id="KW-0325">Glycoprotein</keyword>
<evidence type="ECO:0000256" key="7">
    <source>
        <dbReference type="ARBA" id="ARBA00022723"/>
    </source>
</evidence>
<keyword evidence="10 11" id="KW-0464">Manganese</keyword>
<organism evidence="15">
    <name type="scientific">Sesamum radiatum</name>
    <name type="common">Black benniseed</name>
    <dbReference type="NCBI Taxonomy" id="300843"/>
    <lineage>
        <taxon>Eukaryota</taxon>
        <taxon>Viridiplantae</taxon>
        <taxon>Streptophyta</taxon>
        <taxon>Embryophyta</taxon>
        <taxon>Tracheophyta</taxon>
        <taxon>Spermatophyta</taxon>
        <taxon>Magnoliopsida</taxon>
        <taxon>eudicotyledons</taxon>
        <taxon>Gunneridae</taxon>
        <taxon>Pentapetalae</taxon>
        <taxon>asterids</taxon>
        <taxon>lamiids</taxon>
        <taxon>Lamiales</taxon>
        <taxon>Pedaliaceae</taxon>
        <taxon>Sesamum</taxon>
    </lineage>
</organism>
<reference evidence="15" key="2">
    <citation type="journal article" date="2024" name="Plant">
        <title>Genomic evolution and insights into agronomic trait innovations of Sesamum species.</title>
        <authorList>
            <person name="Miao H."/>
            <person name="Wang L."/>
            <person name="Qu L."/>
            <person name="Liu H."/>
            <person name="Sun Y."/>
            <person name="Le M."/>
            <person name="Wang Q."/>
            <person name="Wei S."/>
            <person name="Zheng Y."/>
            <person name="Lin W."/>
            <person name="Duan Y."/>
            <person name="Cao H."/>
            <person name="Xiong S."/>
            <person name="Wang X."/>
            <person name="Wei L."/>
            <person name="Li C."/>
            <person name="Ma Q."/>
            <person name="Ju M."/>
            <person name="Zhao R."/>
            <person name="Li G."/>
            <person name="Mu C."/>
            <person name="Tian Q."/>
            <person name="Mei H."/>
            <person name="Zhang T."/>
            <person name="Gao T."/>
            <person name="Zhang H."/>
        </authorList>
    </citation>
    <scope>NUCLEOTIDE SEQUENCE</scope>
    <source>
        <strain evidence="15">G02</strain>
    </source>
</reference>
<feature type="domain" description="Cupin type-1" evidence="14">
    <location>
        <begin position="55"/>
        <end position="197"/>
    </location>
</feature>
<dbReference type="Pfam" id="PF00190">
    <property type="entry name" value="Cupin_1"/>
    <property type="match status" value="1"/>
</dbReference>
<evidence type="ECO:0000256" key="12">
    <source>
        <dbReference type="PIRSR" id="PIRSR601929-2"/>
    </source>
</evidence>
<dbReference type="Gene3D" id="2.60.120.10">
    <property type="entry name" value="Jelly Rolls"/>
    <property type="match status" value="1"/>
</dbReference>
<feature type="binding site" evidence="11">
    <location>
        <position position="95"/>
    </location>
    <ligand>
        <name>oxalate</name>
        <dbReference type="ChEBI" id="CHEBI:30623"/>
    </ligand>
</feature>
<dbReference type="SMART" id="SM00835">
    <property type="entry name" value="Cupin_1"/>
    <property type="match status" value="1"/>
</dbReference>
<comment type="caution">
    <text evidence="15">The sequence shown here is derived from an EMBL/GenBank/DDBJ whole genome shotgun (WGS) entry which is preliminary data.</text>
</comment>
<keyword evidence="8 13" id="KW-0732">Signal</keyword>
<keyword evidence="5 13" id="KW-0052">Apoplast</keyword>
<dbReference type="FunFam" id="2.60.120.10:FF:000098">
    <property type="entry name" value="Germin-like protein 9-3"/>
    <property type="match status" value="1"/>
</dbReference>
<comment type="subcellular location">
    <subcellularLocation>
        <location evidence="2 13">Secreted</location>
        <location evidence="2 13">Extracellular space</location>
        <location evidence="2 13">Apoplast</location>
    </subcellularLocation>
</comment>
<evidence type="ECO:0000256" key="13">
    <source>
        <dbReference type="RuleBase" id="RU366015"/>
    </source>
</evidence>
<sequence>MASKYKSFFLLLVPIITLFTLRPSLAADADTLYDFIAPPNTTVDGEFFTYTGLRSFIGATPPNFTVYKATMAQLPALNGQSVSYAALFYPPGSVNPTHTHPRASELLFLLIGCLEVGFVDTTNHLFTQTLQQGDIFVFPKGLVHYQYNPDGQNPAIALSAFGSASAGTVSIPSAVFNTSIDDPILAASFKTDVATIRQLKYGLSH</sequence>
<protein>
    <recommendedName>
        <fullName evidence="13">Germin-like protein</fullName>
    </recommendedName>
</protein>
<dbReference type="InterPro" id="IPR006045">
    <property type="entry name" value="Cupin_1"/>
</dbReference>
<dbReference type="InterPro" id="IPR011051">
    <property type="entry name" value="RmlC_Cupin_sf"/>
</dbReference>
<dbReference type="PANTHER" id="PTHR31238">
    <property type="entry name" value="GERMIN-LIKE PROTEIN SUBFAMILY 3 MEMBER 3"/>
    <property type="match status" value="1"/>
</dbReference>
<dbReference type="GO" id="GO:0048046">
    <property type="term" value="C:apoplast"/>
    <property type="evidence" value="ECO:0007669"/>
    <property type="project" value="UniProtKB-SubCell"/>
</dbReference>
<feature type="signal peptide" evidence="13">
    <location>
        <begin position="1"/>
        <end position="26"/>
    </location>
</feature>
<name>A0AAW2KAG2_SESRA</name>
<evidence type="ECO:0000313" key="15">
    <source>
        <dbReference type="EMBL" id="KAL0303679.1"/>
    </source>
</evidence>
<dbReference type="CDD" id="cd02241">
    <property type="entry name" value="cupin_OxOx"/>
    <property type="match status" value="1"/>
</dbReference>
<evidence type="ECO:0000256" key="1">
    <source>
        <dbReference type="ARBA" id="ARBA00003629"/>
    </source>
</evidence>
<feature type="binding site" evidence="12">
    <location>
        <position position="98"/>
    </location>
    <ligand>
        <name>Mn(2+)</name>
        <dbReference type="ChEBI" id="CHEBI:29035"/>
    </ligand>
</feature>
<dbReference type="EMBL" id="JACGWJ010000029">
    <property type="protein sequence ID" value="KAL0303679.1"/>
    <property type="molecule type" value="Genomic_DNA"/>
</dbReference>
<dbReference type="PRINTS" id="PR00325">
    <property type="entry name" value="GERMIN"/>
</dbReference>
<comment type="similarity">
    <text evidence="3 13">Belongs to the germin family.</text>
</comment>
<evidence type="ECO:0000259" key="14">
    <source>
        <dbReference type="SMART" id="SM00835"/>
    </source>
</evidence>
<accession>A0AAW2KAG2</accession>
<feature type="binding site" evidence="11">
    <location>
        <position position="100"/>
    </location>
    <ligand>
        <name>oxalate</name>
        <dbReference type="ChEBI" id="CHEBI:30623"/>
    </ligand>
</feature>
<evidence type="ECO:0000256" key="3">
    <source>
        <dbReference type="ARBA" id="ARBA00007456"/>
    </source>
</evidence>
<reference evidence="15" key="1">
    <citation type="submission" date="2020-06" db="EMBL/GenBank/DDBJ databases">
        <authorList>
            <person name="Li T."/>
            <person name="Hu X."/>
            <person name="Zhang T."/>
            <person name="Song X."/>
            <person name="Zhang H."/>
            <person name="Dai N."/>
            <person name="Sheng W."/>
            <person name="Hou X."/>
            <person name="Wei L."/>
        </authorList>
    </citation>
    <scope>NUCLEOTIDE SEQUENCE</scope>
    <source>
        <strain evidence="15">G02</strain>
        <tissue evidence="15">Leaf</tissue>
    </source>
</reference>
<evidence type="ECO:0000256" key="5">
    <source>
        <dbReference type="ARBA" id="ARBA00022523"/>
    </source>
</evidence>
<feature type="binding site" evidence="12">
    <location>
        <position position="100"/>
    </location>
    <ligand>
        <name>Mn(2+)</name>
        <dbReference type="ChEBI" id="CHEBI:29035"/>
    </ligand>
</feature>
<evidence type="ECO:0000256" key="6">
    <source>
        <dbReference type="ARBA" id="ARBA00022525"/>
    </source>
</evidence>
<evidence type="ECO:0000256" key="4">
    <source>
        <dbReference type="ARBA" id="ARBA00011268"/>
    </source>
</evidence>
<dbReference type="AlphaFoldDB" id="A0AAW2KAG2"/>
<keyword evidence="6 13" id="KW-0964">Secreted</keyword>